<dbReference type="EMBL" id="JAPQKS010000005">
    <property type="protein sequence ID" value="KAJ5226129.1"/>
    <property type="molecule type" value="Genomic_DNA"/>
</dbReference>
<evidence type="ECO:0000313" key="2">
    <source>
        <dbReference type="Proteomes" id="UP001150941"/>
    </source>
</evidence>
<reference evidence="1" key="1">
    <citation type="submission" date="2022-11" db="EMBL/GenBank/DDBJ databases">
        <authorList>
            <person name="Petersen C."/>
        </authorList>
    </citation>
    <scope>NUCLEOTIDE SEQUENCE</scope>
    <source>
        <strain evidence="1">IBT 19713</strain>
    </source>
</reference>
<protein>
    <submittedName>
        <fullName evidence="1">Uncharacterized protein</fullName>
    </submittedName>
</protein>
<organism evidence="1 2">
    <name type="scientific">Penicillium chermesinum</name>
    <dbReference type="NCBI Taxonomy" id="63820"/>
    <lineage>
        <taxon>Eukaryota</taxon>
        <taxon>Fungi</taxon>
        <taxon>Dikarya</taxon>
        <taxon>Ascomycota</taxon>
        <taxon>Pezizomycotina</taxon>
        <taxon>Eurotiomycetes</taxon>
        <taxon>Eurotiomycetidae</taxon>
        <taxon>Eurotiales</taxon>
        <taxon>Aspergillaceae</taxon>
        <taxon>Penicillium</taxon>
    </lineage>
</organism>
<comment type="caution">
    <text evidence="1">The sequence shown here is derived from an EMBL/GenBank/DDBJ whole genome shotgun (WGS) entry which is preliminary data.</text>
</comment>
<reference evidence="1" key="2">
    <citation type="journal article" date="2023" name="IMA Fungus">
        <title>Comparative genomic study of the Penicillium genus elucidates a diverse pangenome and 15 lateral gene transfer events.</title>
        <authorList>
            <person name="Petersen C."/>
            <person name="Sorensen T."/>
            <person name="Nielsen M.R."/>
            <person name="Sondergaard T.E."/>
            <person name="Sorensen J.L."/>
            <person name="Fitzpatrick D.A."/>
            <person name="Frisvad J.C."/>
            <person name="Nielsen K.L."/>
        </authorList>
    </citation>
    <scope>NUCLEOTIDE SEQUENCE</scope>
    <source>
        <strain evidence="1">IBT 19713</strain>
    </source>
</reference>
<accession>A0A9W9TKQ0</accession>
<name>A0A9W9TKQ0_9EURO</name>
<gene>
    <name evidence="1" type="ORF">N7468_007354</name>
</gene>
<evidence type="ECO:0000313" key="1">
    <source>
        <dbReference type="EMBL" id="KAJ5226129.1"/>
    </source>
</evidence>
<dbReference type="AlphaFoldDB" id="A0A9W9TKQ0"/>
<dbReference type="RefSeq" id="XP_058329540.1">
    <property type="nucleotide sequence ID" value="XM_058476650.1"/>
</dbReference>
<dbReference type="Proteomes" id="UP001150941">
    <property type="component" value="Unassembled WGS sequence"/>
</dbReference>
<dbReference type="GeneID" id="83203953"/>
<sequence>MVRFHRWRAACIHLHTSLDPTAFSRAVEGAGTSKSEQFWQRPSGSLLLLHLMLRLLQKSPTRHRYGQLPNLTKMKRSMHSEWSWSRK</sequence>
<keyword evidence="2" id="KW-1185">Reference proteome</keyword>
<proteinExistence type="predicted"/>